<organism evidence="1 2">
    <name type="scientific">Janibacter limosus</name>
    <dbReference type="NCBI Taxonomy" id="53458"/>
    <lineage>
        <taxon>Bacteria</taxon>
        <taxon>Bacillati</taxon>
        <taxon>Actinomycetota</taxon>
        <taxon>Actinomycetes</taxon>
        <taxon>Micrococcales</taxon>
        <taxon>Intrasporangiaceae</taxon>
        <taxon>Janibacter</taxon>
    </lineage>
</organism>
<evidence type="ECO:0000313" key="1">
    <source>
        <dbReference type="EMBL" id="UUZ44331.1"/>
    </source>
</evidence>
<reference evidence="1" key="1">
    <citation type="submission" date="2021-11" db="EMBL/GenBank/DDBJ databases">
        <title>Study of the species diversity of bacterial strains isolated from a unique natural object - Shulgan-Tash cave (Bashkiria).</title>
        <authorList>
            <person name="Sazanova A.L."/>
            <person name="Chirak E.R."/>
            <person name="Safronova V.I."/>
        </authorList>
    </citation>
    <scope>NUCLEOTIDE SEQUENCE</scope>
    <source>
        <strain evidence="1">P1</strain>
    </source>
</reference>
<sequence>MLASTVLPAAKWVSAGIGAGLTGAALTDTCAMGMMLSRLPHNRRATPEIGEVLAQLRG</sequence>
<dbReference type="EMBL" id="CP087977">
    <property type="protein sequence ID" value="UUZ44331.1"/>
    <property type="molecule type" value="Genomic_DNA"/>
</dbReference>
<name>A0AC61U343_9MICO</name>
<proteinExistence type="predicted"/>
<evidence type="ECO:0000313" key="2">
    <source>
        <dbReference type="Proteomes" id="UP001059663"/>
    </source>
</evidence>
<protein>
    <submittedName>
        <fullName evidence="1">Uncharacterized protein</fullName>
    </submittedName>
</protein>
<accession>A0AC61U343</accession>
<gene>
    <name evidence="1" type="ORF">LP422_17995</name>
</gene>
<dbReference type="Proteomes" id="UP001059663">
    <property type="component" value="Chromosome"/>
</dbReference>